<proteinExistence type="predicted"/>
<feature type="compositionally biased region" description="Polar residues" evidence="1">
    <location>
        <begin position="56"/>
        <end position="71"/>
    </location>
</feature>
<gene>
    <name evidence="2" type="ORF">B9Q03_04960</name>
</gene>
<reference evidence="2 3" key="1">
    <citation type="submission" date="2017-04" db="EMBL/GenBank/DDBJ databases">
        <title>Novel microbial lineages endemic to geothermal iron-oxide mats fill important gaps in the evolutionary history of Archaea.</title>
        <authorList>
            <person name="Jay Z.J."/>
            <person name="Beam J.P."/>
            <person name="Dlakic M."/>
            <person name="Rusch D.B."/>
            <person name="Kozubal M.A."/>
            <person name="Inskeep W.P."/>
        </authorList>
    </citation>
    <scope>NUCLEOTIDE SEQUENCE [LARGE SCALE GENOMIC DNA]</scope>
    <source>
        <strain evidence="2">OSP_D</strain>
    </source>
</reference>
<evidence type="ECO:0000313" key="3">
    <source>
        <dbReference type="Proteomes" id="UP000240322"/>
    </source>
</evidence>
<sequence>MYSEEWRGRVEVRLEFGLSHAWVHPIVDLDEAVVKRSSGRPIIVWVAVMRGGRDQTTSVVSCDTPPTTWTTGDAPGFLGGREGGASIRG</sequence>
<evidence type="ECO:0000313" key="2">
    <source>
        <dbReference type="EMBL" id="PSN91166.1"/>
    </source>
</evidence>
<comment type="caution">
    <text evidence="2">The sequence shown here is derived from an EMBL/GenBank/DDBJ whole genome shotgun (WGS) entry which is preliminary data.</text>
</comment>
<accession>A0A2R6AXS8</accession>
<dbReference type="EMBL" id="NEXE01000033">
    <property type="protein sequence ID" value="PSN91166.1"/>
    <property type="molecule type" value="Genomic_DNA"/>
</dbReference>
<protein>
    <submittedName>
        <fullName evidence="2">Uncharacterized protein</fullName>
    </submittedName>
</protein>
<dbReference type="Proteomes" id="UP000240322">
    <property type="component" value="Unassembled WGS sequence"/>
</dbReference>
<name>A0A2R6AXS8_9ARCH</name>
<evidence type="ECO:0000256" key="1">
    <source>
        <dbReference type="SAM" id="MobiDB-lite"/>
    </source>
</evidence>
<organism evidence="2 3">
    <name type="scientific">Candidatus Marsarchaeota G2 archaeon OSP_D</name>
    <dbReference type="NCBI Taxonomy" id="1978157"/>
    <lineage>
        <taxon>Archaea</taxon>
        <taxon>Candidatus Marsarchaeota</taxon>
        <taxon>Candidatus Marsarchaeota group 2</taxon>
    </lineage>
</organism>
<dbReference type="AlphaFoldDB" id="A0A2R6AXS8"/>
<feature type="region of interest" description="Disordered" evidence="1">
    <location>
        <begin position="56"/>
        <end position="89"/>
    </location>
</feature>